<dbReference type="EMBL" id="MU858101">
    <property type="protein sequence ID" value="KAK4213982.1"/>
    <property type="molecule type" value="Genomic_DNA"/>
</dbReference>
<protein>
    <recommendedName>
        <fullName evidence="2">Nephrocystin 3-like N-terminal domain-containing protein</fullName>
    </recommendedName>
</protein>
<name>A0AAN7B8H9_9PEZI</name>
<reference evidence="3" key="2">
    <citation type="submission" date="2023-05" db="EMBL/GenBank/DDBJ databases">
        <authorList>
            <consortium name="Lawrence Berkeley National Laboratory"/>
            <person name="Steindorff A."/>
            <person name="Hensen N."/>
            <person name="Bonometti L."/>
            <person name="Westerberg I."/>
            <person name="Brannstrom I.O."/>
            <person name="Guillou S."/>
            <person name="Cros-Aarteil S."/>
            <person name="Calhoun S."/>
            <person name="Haridas S."/>
            <person name="Kuo A."/>
            <person name="Mondo S."/>
            <person name="Pangilinan J."/>
            <person name="Riley R."/>
            <person name="Labutti K."/>
            <person name="Andreopoulos B."/>
            <person name="Lipzen A."/>
            <person name="Chen C."/>
            <person name="Yanf M."/>
            <person name="Daum C."/>
            <person name="Ng V."/>
            <person name="Clum A."/>
            <person name="Ohm R."/>
            <person name="Martin F."/>
            <person name="Silar P."/>
            <person name="Natvig D."/>
            <person name="Lalanne C."/>
            <person name="Gautier V."/>
            <person name="Ament-Velasquez S.L."/>
            <person name="Kruys A."/>
            <person name="Hutchinson M.I."/>
            <person name="Powell A.J."/>
            <person name="Barry K."/>
            <person name="Miller A.N."/>
            <person name="Grigoriev I.V."/>
            <person name="Debuchy R."/>
            <person name="Gladieux P."/>
            <person name="Thoren M.H."/>
            <person name="Johannesson H."/>
        </authorList>
    </citation>
    <scope>NUCLEOTIDE SEQUENCE</scope>
    <source>
        <strain evidence="3">PSN293</strain>
    </source>
</reference>
<evidence type="ECO:0000256" key="1">
    <source>
        <dbReference type="ARBA" id="ARBA00022737"/>
    </source>
</evidence>
<dbReference type="Pfam" id="PF24883">
    <property type="entry name" value="NPHP3_N"/>
    <property type="match status" value="1"/>
</dbReference>
<organism evidence="3 4">
    <name type="scientific">Rhypophila decipiens</name>
    <dbReference type="NCBI Taxonomy" id="261697"/>
    <lineage>
        <taxon>Eukaryota</taxon>
        <taxon>Fungi</taxon>
        <taxon>Dikarya</taxon>
        <taxon>Ascomycota</taxon>
        <taxon>Pezizomycotina</taxon>
        <taxon>Sordariomycetes</taxon>
        <taxon>Sordariomycetidae</taxon>
        <taxon>Sordariales</taxon>
        <taxon>Naviculisporaceae</taxon>
        <taxon>Rhypophila</taxon>
    </lineage>
</organism>
<reference evidence="3" key="1">
    <citation type="journal article" date="2023" name="Mol. Phylogenet. Evol.">
        <title>Genome-scale phylogeny and comparative genomics of the fungal order Sordariales.</title>
        <authorList>
            <person name="Hensen N."/>
            <person name="Bonometti L."/>
            <person name="Westerberg I."/>
            <person name="Brannstrom I.O."/>
            <person name="Guillou S."/>
            <person name="Cros-Aarteil S."/>
            <person name="Calhoun S."/>
            <person name="Haridas S."/>
            <person name="Kuo A."/>
            <person name="Mondo S."/>
            <person name="Pangilinan J."/>
            <person name="Riley R."/>
            <person name="LaButti K."/>
            <person name="Andreopoulos B."/>
            <person name="Lipzen A."/>
            <person name="Chen C."/>
            <person name="Yan M."/>
            <person name="Daum C."/>
            <person name="Ng V."/>
            <person name="Clum A."/>
            <person name="Steindorff A."/>
            <person name="Ohm R.A."/>
            <person name="Martin F."/>
            <person name="Silar P."/>
            <person name="Natvig D.O."/>
            <person name="Lalanne C."/>
            <person name="Gautier V."/>
            <person name="Ament-Velasquez S.L."/>
            <person name="Kruys A."/>
            <person name="Hutchinson M.I."/>
            <person name="Powell A.J."/>
            <person name="Barry K."/>
            <person name="Miller A.N."/>
            <person name="Grigoriev I.V."/>
            <person name="Debuchy R."/>
            <person name="Gladieux P."/>
            <person name="Hiltunen Thoren M."/>
            <person name="Johannesson H."/>
        </authorList>
    </citation>
    <scope>NUCLEOTIDE SEQUENCE</scope>
    <source>
        <strain evidence="3">PSN293</strain>
    </source>
</reference>
<dbReference type="PANTHER" id="PTHR40619:SF3">
    <property type="entry name" value="FUNGAL STAND N-TERMINAL GOODBYE DOMAIN-CONTAINING PROTEIN"/>
    <property type="match status" value="1"/>
</dbReference>
<comment type="caution">
    <text evidence="3">The sequence shown here is derived from an EMBL/GenBank/DDBJ whole genome shotgun (WGS) entry which is preliminary data.</text>
</comment>
<keyword evidence="4" id="KW-1185">Reference proteome</keyword>
<sequence>MEKEEHLPASLVDIMENPASQAALRELQRREGKPLPLLAGQAIWNPVSHEFVPSNALSKLEKAIKSAQASGLGLNIDINNCTWAEVREARATLEKTMQRAKETYEAKAANNIPRRLLRKGSIFNQVAAPLASLIPDQMGLNVLRAGLGILFAALERRESNREKIFNVFEDIGIVLEDAEELADPNVSPFGPEIQREGVELYTKVLEGLPGLLRIVDPSSTAGHGHNYLKRSISHVVPGIDTTKITEITDSIKKSYDRLQQRVTAVCQLRIAELRDIGVQLVDSETKLLRMFNAAYQVTTNIDYNVEIVKKKQYEMDEKFEELMMMGSNISRSEAVLLENMERLKSIHEQSLQAMKRMAEQLAKTTINGVYQSGCDMQRTREYYHDIYQEGQYMTYSPLALDSPRMREQTHVRKPQQLSSTNILKVIEAPNPLVLHQDIIKVLSDGTTMEDDVLRRGRWLFTIPRFRAWLADQRSDYLFVDGDCSSAFSPRTSALSVICASLLGTLNGNNEQKGQTIALGFFCGEHFQLTGNDSDTDSTSPTAFGPLGILRSLIAQLLTYPRTPVWRFEDQAWAETDFELNDQQAAKAMIRILRSLIAHLSRRTTVYIIIDNLSEYEGTLNDQWDEVIDVLISGLIDIAATCTMDKRGVYVKTLFTCVSRCLALEKALDLGDEFQDYEQDHHISLWGGNVDSRAGVASAFESDLQDLFTPPGCQSDSE</sequence>
<keyword evidence="1" id="KW-0677">Repeat</keyword>
<evidence type="ECO:0000259" key="2">
    <source>
        <dbReference type="Pfam" id="PF24883"/>
    </source>
</evidence>
<dbReference type="Proteomes" id="UP001301769">
    <property type="component" value="Unassembled WGS sequence"/>
</dbReference>
<dbReference type="AlphaFoldDB" id="A0AAN7B8H9"/>
<gene>
    <name evidence="3" type="ORF">QBC37DRAFT_162624</name>
</gene>
<dbReference type="PANTHER" id="PTHR40619">
    <property type="entry name" value="FUNGAL STAND N-TERMINAL GOODBYE DOMAIN-CONTAINING PROTEIN"/>
    <property type="match status" value="1"/>
</dbReference>
<evidence type="ECO:0000313" key="3">
    <source>
        <dbReference type="EMBL" id="KAK4213982.1"/>
    </source>
</evidence>
<accession>A0AAN7B8H9</accession>
<dbReference type="InterPro" id="IPR056884">
    <property type="entry name" value="NPHP3-like_N"/>
</dbReference>
<proteinExistence type="predicted"/>
<evidence type="ECO:0000313" key="4">
    <source>
        <dbReference type="Proteomes" id="UP001301769"/>
    </source>
</evidence>
<feature type="domain" description="Nephrocystin 3-like N-terminal" evidence="2">
    <location>
        <begin position="456"/>
        <end position="630"/>
    </location>
</feature>